<evidence type="ECO:0000256" key="4">
    <source>
        <dbReference type="ARBA" id="ARBA00018070"/>
    </source>
</evidence>
<comment type="similarity">
    <text evidence="3">Belongs to the ATG2 family.</text>
</comment>
<evidence type="ECO:0000313" key="13">
    <source>
        <dbReference type="EMBL" id="KAJ1355432.1"/>
    </source>
</evidence>
<evidence type="ECO:0000313" key="14">
    <source>
        <dbReference type="Proteomes" id="UP001196413"/>
    </source>
</evidence>
<gene>
    <name evidence="13" type="ORF">KIN20_012829</name>
</gene>
<dbReference type="GO" id="GO:0000045">
    <property type="term" value="P:autophagosome assembly"/>
    <property type="evidence" value="ECO:0007669"/>
    <property type="project" value="TreeGrafter"/>
</dbReference>
<keyword evidence="9" id="KW-0472">Membrane</keyword>
<feature type="compositionally biased region" description="Polar residues" evidence="12">
    <location>
        <begin position="48"/>
        <end position="58"/>
    </location>
</feature>
<dbReference type="AlphaFoldDB" id="A0AAD5MV75"/>
<keyword evidence="14" id="KW-1185">Reference proteome</keyword>
<dbReference type="GO" id="GO:0061709">
    <property type="term" value="P:reticulophagy"/>
    <property type="evidence" value="ECO:0007669"/>
    <property type="project" value="TreeGrafter"/>
</dbReference>
<organism evidence="13 14">
    <name type="scientific">Parelaphostrongylus tenuis</name>
    <name type="common">Meningeal worm</name>
    <dbReference type="NCBI Taxonomy" id="148309"/>
    <lineage>
        <taxon>Eukaryota</taxon>
        <taxon>Metazoa</taxon>
        <taxon>Ecdysozoa</taxon>
        <taxon>Nematoda</taxon>
        <taxon>Chromadorea</taxon>
        <taxon>Rhabditida</taxon>
        <taxon>Rhabditina</taxon>
        <taxon>Rhabditomorpha</taxon>
        <taxon>Strongyloidea</taxon>
        <taxon>Metastrongylidae</taxon>
        <taxon>Parelaphostrongylus</taxon>
    </lineage>
</organism>
<dbReference type="PANTHER" id="PTHR13190">
    <property type="entry name" value="AUTOPHAGY-RELATED 2, ISOFORM A"/>
    <property type="match status" value="1"/>
</dbReference>
<comment type="caution">
    <text evidence="13">The sequence shown here is derived from an EMBL/GenBank/DDBJ whole genome shotgun (WGS) entry which is preliminary data.</text>
</comment>
<reference evidence="13" key="1">
    <citation type="submission" date="2021-06" db="EMBL/GenBank/DDBJ databases">
        <title>Parelaphostrongylus tenuis whole genome reference sequence.</title>
        <authorList>
            <person name="Garwood T.J."/>
            <person name="Larsen P.A."/>
            <person name="Fountain-Jones N.M."/>
            <person name="Garbe J.R."/>
            <person name="Macchietto M.G."/>
            <person name="Kania S.A."/>
            <person name="Gerhold R.W."/>
            <person name="Richards J.E."/>
            <person name="Wolf T.M."/>
        </authorList>
    </citation>
    <scope>NUCLEOTIDE SEQUENCE</scope>
    <source>
        <strain evidence="13">MNPRO001-30</strain>
        <tissue evidence="13">Meninges</tissue>
    </source>
</reference>
<accession>A0AAD5MV75</accession>
<dbReference type="GO" id="GO:0000422">
    <property type="term" value="P:autophagy of mitochondrion"/>
    <property type="evidence" value="ECO:0007669"/>
    <property type="project" value="TreeGrafter"/>
</dbReference>
<comment type="catalytic activity">
    <reaction evidence="11">
        <text>a 1,2-diacyl-sn-glycero-3-phosphoethanolamine(in) = a 1,2-diacyl-sn-glycero-3-phosphoethanolamine(out)</text>
        <dbReference type="Rhea" id="RHEA:38895"/>
        <dbReference type="ChEBI" id="CHEBI:64612"/>
    </reaction>
</comment>
<keyword evidence="7" id="KW-0072">Autophagy</keyword>
<dbReference type="GO" id="GO:0034727">
    <property type="term" value="P:piecemeal microautophagy of the nucleus"/>
    <property type="evidence" value="ECO:0007669"/>
    <property type="project" value="TreeGrafter"/>
</dbReference>
<keyword evidence="6" id="KW-0256">Endoplasmic reticulum</keyword>
<dbReference type="GO" id="GO:0043495">
    <property type="term" value="F:protein-membrane adaptor activity"/>
    <property type="evidence" value="ECO:0007669"/>
    <property type="project" value="TreeGrafter"/>
</dbReference>
<dbReference type="GO" id="GO:0032266">
    <property type="term" value="F:phosphatidylinositol-3-phosphate binding"/>
    <property type="evidence" value="ECO:0007669"/>
    <property type="project" value="TreeGrafter"/>
</dbReference>
<evidence type="ECO:0000256" key="7">
    <source>
        <dbReference type="ARBA" id="ARBA00023006"/>
    </source>
</evidence>
<keyword evidence="8" id="KW-0445">Lipid transport</keyword>
<evidence type="ECO:0000256" key="8">
    <source>
        <dbReference type="ARBA" id="ARBA00023055"/>
    </source>
</evidence>
<sequence>MDNVPTERNRAYSLSTDDEFCMVDEDVIGSGVTNPTGEPNIKYIGSQRGRSPLNTATTVDPHHFRVPSEWRGDVLAALPAEFSTPIVRYLFRDISISLHLYGGSDLSEDPPKERSYSTSEYREGKGKNQVISTDVAGGKYRDHSVCVVLELSKITFVYQLFGKDSPLMSMKLFTVHNITLLDKLVVSQIKEMMYQYSSAEQPRRTCAPMLAIRMVESHKNEGKLRVSLLPIKFNIDQDTMEFLDDFFQEVRSTVELHIEAPDTIGSQAVLEVPETIKSESGSSAVVVDNIYPRIDEDAKINLDVLTPKAAPSPIYDLSYLENRSRTTSPVKRPLADAPLTASAVSLGNLFDNKSRASHGISPVEDASTKSNSPDIVFTDPSLHELVSMSDDLHLVGDWSSNSEIK</sequence>
<evidence type="ECO:0000256" key="9">
    <source>
        <dbReference type="ARBA" id="ARBA00023136"/>
    </source>
</evidence>
<dbReference type="GO" id="GO:0006869">
    <property type="term" value="P:lipid transport"/>
    <property type="evidence" value="ECO:0007669"/>
    <property type="project" value="UniProtKB-KW"/>
</dbReference>
<evidence type="ECO:0000256" key="5">
    <source>
        <dbReference type="ARBA" id="ARBA00022448"/>
    </source>
</evidence>
<comment type="subcellular location">
    <subcellularLocation>
        <location evidence="1">Endoplasmic reticulum membrane</location>
        <topology evidence="1">Peripheral membrane protein</topology>
    </subcellularLocation>
    <subcellularLocation>
        <location evidence="2">Preautophagosomal structure membrane</location>
        <topology evidence="2">Peripheral membrane protein</topology>
    </subcellularLocation>
</comment>
<dbReference type="GO" id="GO:0005789">
    <property type="term" value="C:endoplasmic reticulum membrane"/>
    <property type="evidence" value="ECO:0007669"/>
    <property type="project" value="UniProtKB-SubCell"/>
</dbReference>
<evidence type="ECO:0000256" key="10">
    <source>
        <dbReference type="ARBA" id="ARBA00024479"/>
    </source>
</evidence>
<name>A0AAD5MV75_PARTN</name>
<protein>
    <recommendedName>
        <fullName evidence="4">Autophagy-related protein 2</fullName>
    </recommendedName>
</protein>
<dbReference type="InterPro" id="IPR026849">
    <property type="entry name" value="ATG2"/>
</dbReference>
<dbReference type="PANTHER" id="PTHR13190:SF1">
    <property type="entry name" value="AUTOPHAGY-RELATED 2, ISOFORM A"/>
    <property type="match status" value="1"/>
</dbReference>
<dbReference type="GO" id="GO:0061723">
    <property type="term" value="P:glycophagy"/>
    <property type="evidence" value="ECO:0007669"/>
    <property type="project" value="TreeGrafter"/>
</dbReference>
<dbReference type="GO" id="GO:0034045">
    <property type="term" value="C:phagophore assembly site membrane"/>
    <property type="evidence" value="ECO:0007669"/>
    <property type="project" value="UniProtKB-SubCell"/>
</dbReference>
<dbReference type="EMBL" id="JAHQIW010002477">
    <property type="protein sequence ID" value="KAJ1355432.1"/>
    <property type="molecule type" value="Genomic_DNA"/>
</dbReference>
<evidence type="ECO:0000256" key="6">
    <source>
        <dbReference type="ARBA" id="ARBA00022824"/>
    </source>
</evidence>
<evidence type="ECO:0000256" key="12">
    <source>
        <dbReference type="SAM" id="MobiDB-lite"/>
    </source>
</evidence>
<feature type="region of interest" description="Disordered" evidence="12">
    <location>
        <begin position="31"/>
        <end position="60"/>
    </location>
</feature>
<comment type="catalytic activity">
    <reaction evidence="10">
        <text>a 1,2-diacyl-sn-glycero-3-phospho-L-serine(in) = a 1,2-diacyl-sn-glycero-3-phospho-L-serine(out)</text>
        <dbReference type="Rhea" id="RHEA:38663"/>
        <dbReference type="ChEBI" id="CHEBI:57262"/>
    </reaction>
</comment>
<dbReference type="GO" id="GO:0061908">
    <property type="term" value="C:phagophore"/>
    <property type="evidence" value="ECO:0007669"/>
    <property type="project" value="TreeGrafter"/>
</dbReference>
<evidence type="ECO:0000256" key="3">
    <source>
        <dbReference type="ARBA" id="ARBA00009714"/>
    </source>
</evidence>
<evidence type="ECO:0000256" key="1">
    <source>
        <dbReference type="ARBA" id="ARBA00004406"/>
    </source>
</evidence>
<evidence type="ECO:0000256" key="2">
    <source>
        <dbReference type="ARBA" id="ARBA00004623"/>
    </source>
</evidence>
<dbReference type="Proteomes" id="UP001196413">
    <property type="component" value="Unassembled WGS sequence"/>
</dbReference>
<keyword evidence="5" id="KW-0813">Transport</keyword>
<evidence type="ECO:0000256" key="11">
    <source>
        <dbReference type="ARBA" id="ARBA00024615"/>
    </source>
</evidence>
<proteinExistence type="inferred from homology"/>